<dbReference type="Gramene" id="RHC08H1G1654.2.1">
    <property type="protein sequence ID" value="RHC08H1G1654.2.1.cds.1"/>
    <property type="gene ID" value="RHC08H1G1654.2"/>
</dbReference>
<keyword evidence="1" id="KW-0175">Coiled coil</keyword>
<organism evidence="2 3">
    <name type="scientific">Solanum tuberosum</name>
    <name type="common">Potato</name>
    <dbReference type="NCBI Taxonomy" id="4113"/>
    <lineage>
        <taxon>Eukaryota</taxon>
        <taxon>Viridiplantae</taxon>
        <taxon>Streptophyta</taxon>
        <taxon>Embryophyta</taxon>
        <taxon>Tracheophyta</taxon>
        <taxon>Spermatophyta</taxon>
        <taxon>Magnoliopsida</taxon>
        <taxon>eudicotyledons</taxon>
        <taxon>Gunneridae</taxon>
        <taxon>Pentapetalae</taxon>
        <taxon>asterids</taxon>
        <taxon>lamiids</taxon>
        <taxon>Solanales</taxon>
        <taxon>Solanaceae</taxon>
        <taxon>Solanoideae</taxon>
        <taxon>Solaneae</taxon>
        <taxon>Solanum</taxon>
    </lineage>
</organism>
<accession>M1CU29</accession>
<feature type="coiled-coil region" evidence="1">
    <location>
        <begin position="125"/>
        <end position="152"/>
    </location>
</feature>
<dbReference type="EnsemblPlants" id="PGSC0003DMT400074723">
    <property type="protein sequence ID" value="PGSC0003DMT400074723"/>
    <property type="gene ID" value="PGSC0003DMG400029054"/>
</dbReference>
<dbReference type="Proteomes" id="UP000011115">
    <property type="component" value="Unassembled WGS sequence"/>
</dbReference>
<dbReference type="HOGENOM" id="CLU_116495_0_0_1"/>
<proteinExistence type="predicted"/>
<dbReference type="PaxDb" id="4113-PGSC0003DMT400074723"/>
<name>M1CU29_SOLTU</name>
<evidence type="ECO:0000256" key="1">
    <source>
        <dbReference type="SAM" id="Coils"/>
    </source>
</evidence>
<reference evidence="2" key="2">
    <citation type="submission" date="2015-06" db="UniProtKB">
        <authorList>
            <consortium name="EnsemblPlants"/>
        </authorList>
    </citation>
    <scope>IDENTIFICATION</scope>
    <source>
        <strain evidence="2">DM1-3 516 R44</strain>
    </source>
</reference>
<protein>
    <submittedName>
        <fullName evidence="2">Uncharacterized protein</fullName>
    </submittedName>
</protein>
<dbReference type="AlphaFoldDB" id="M1CU29"/>
<reference evidence="3" key="1">
    <citation type="journal article" date="2011" name="Nature">
        <title>Genome sequence and analysis of the tuber crop potato.</title>
        <authorList>
            <consortium name="The Potato Genome Sequencing Consortium"/>
        </authorList>
    </citation>
    <scope>NUCLEOTIDE SEQUENCE [LARGE SCALE GENOMIC DNA]</scope>
    <source>
        <strain evidence="3">cv. DM1-3 516 R44</strain>
    </source>
</reference>
<dbReference type="Gramene" id="PGSC0003DMT400074723">
    <property type="protein sequence ID" value="PGSC0003DMT400074723"/>
    <property type="gene ID" value="PGSC0003DMG400029054"/>
</dbReference>
<sequence>MAPFHKRRAQFEIVHKGILPRGHKRHEACFCDMGIAHALENMEPRDWPSLMIKHVARITDPQPGSHQLAYGNLLSIVFNEFGVPLGEGRGLTRADMLTRSSLDECGLLAEPDQVHIASPRTFGPIASLLRDLKTVRDQVVVLQAENASLRTDLTMSQGKVAKLHEQLVKQHIDNNARMDRVLQLLASSSSSPKPSP</sequence>
<dbReference type="InParanoid" id="M1CU29"/>
<dbReference type="STRING" id="4113.M1CU29"/>
<keyword evidence="3" id="KW-1185">Reference proteome</keyword>
<evidence type="ECO:0000313" key="2">
    <source>
        <dbReference type="EnsemblPlants" id="PGSC0003DMT400074723"/>
    </source>
</evidence>
<evidence type="ECO:0000313" key="3">
    <source>
        <dbReference type="Proteomes" id="UP000011115"/>
    </source>
</evidence>